<dbReference type="NCBIfam" id="TIGR02100">
    <property type="entry name" value="glgX_debranch"/>
    <property type="match status" value="1"/>
</dbReference>
<dbReference type="SUPFAM" id="SSF51011">
    <property type="entry name" value="Glycosyl hydrolase domain"/>
    <property type="match status" value="1"/>
</dbReference>
<evidence type="ECO:0000256" key="3">
    <source>
        <dbReference type="ARBA" id="ARBA00022946"/>
    </source>
</evidence>
<dbReference type="CDD" id="cd11326">
    <property type="entry name" value="AmyAc_Glg_debranch"/>
    <property type="match status" value="1"/>
</dbReference>
<name>A0A2Y9BNW3_9FIRM</name>
<evidence type="ECO:0000256" key="1">
    <source>
        <dbReference type="ARBA" id="ARBA00008061"/>
    </source>
</evidence>
<dbReference type="Proteomes" id="UP000245845">
    <property type="component" value="Unassembled WGS sequence"/>
</dbReference>
<dbReference type="InterPro" id="IPR013780">
    <property type="entry name" value="Glyco_hydro_b"/>
</dbReference>
<accession>A0A2Y9BNW3</accession>
<evidence type="ECO:0000313" key="7">
    <source>
        <dbReference type="Proteomes" id="UP000245845"/>
    </source>
</evidence>
<dbReference type="Pfam" id="PF00128">
    <property type="entry name" value="Alpha-amylase"/>
    <property type="match status" value="1"/>
</dbReference>
<dbReference type="InterPro" id="IPR011837">
    <property type="entry name" value="Glycogen_debranch_GlgX"/>
</dbReference>
<comment type="similarity">
    <text evidence="1">Belongs to the glycosyl hydrolase 13 family.</text>
</comment>
<feature type="domain" description="Glycosyl hydrolase family 13 catalytic" evidence="5">
    <location>
        <begin position="172"/>
        <end position="582"/>
    </location>
</feature>
<evidence type="ECO:0000256" key="4">
    <source>
        <dbReference type="ARBA" id="ARBA00023295"/>
    </source>
</evidence>
<keyword evidence="2" id="KW-0378">Hydrolase</keyword>
<evidence type="ECO:0000313" key="6">
    <source>
        <dbReference type="EMBL" id="PWJ23120.1"/>
    </source>
</evidence>
<dbReference type="OrthoDB" id="9761875at2"/>
<evidence type="ECO:0000256" key="2">
    <source>
        <dbReference type="ARBA" id="ARBA00022801"/>
    </source>
</evidence>
<dbReference type="InterPro" id="IPR017853">
    <property type="entry name" value="GH"/>
</dbReference>
<dbReference type="Gene3D" id="3.20.20.80">
    <property type="entry name" value="Glycosidases"/>
    <property type="match status" value="1"/>
</dbReference>
<dbReference type="CDD" id="cd11234">
    <property type="entry name" value="E_set_GDE_N"/>
    <property type="match status" value="1"/>
</dbReference>
<keyword evidence="7" id="KW-1185">Reference proteome</keyword>
<dbReference type="GO" id="GO:0004135">
    <property type="term" value="F:amylo-alpha-1,6-glucosidase activity"/>
    <property type="evidence" value="ECO:0007669"/>
    <property type="project" value="InterPro"/>
</dbReference>
<dbReference type="RefSeq" id="WP_109733111.1">
    <property type="nucleotide sequence ID" value="NZ_BAAACK010000024.1"/>
</dbReference>
<dbReference type="InterPro" id="IPR004193">
    <property type="entry name" value="Glyco_hydro_13_N"/>
</dbReference>
<keyword evidence="4" id="KW-0326">Glycosidase</keyword>
<dbReference type="AlphaFoldDB" id="A0A2Y9BNW3"/>
<dbReference type="InterPro" id="IPR013783">
    <property type="entry name" value="Ig-like_fold"/>
</dbReference>
<dbReference type="Gene3D" id="2.60.40.10">
    <property type="entry name" value="Immunoglobulins"/>
    <property type="match status" value="1"/>
</dbReference>
<dbReference type="FunFam" id="3.20.20.80:FF:000054">
    <property type="entry name" value="Glycogen debranching enzyme"/>
    <property type="match status" value="1"/>
</dbReference>
<dbReference type="SUPFAM" id="SSF81296">
    <property type="entry name" value="E set domains"/>
    <property type="match status" value="1"/>
</dbReference>
<comment type="caution">
    <text evidence="6">The sequence shown here is derived from an EMBL/GenBank/DDBJ whole genome shotgun (WGS) entry which is preliminary data.</text>
</comment>
<gene>
    <name evidence="6" type="ORF">A8806_11554</name>
</gene>
<dbReference type="InterPro" id="IPR014756">
    <property type="entry name" value="Ig_E-set"/>
</dbReference>
<dbReference type="Gene3D" id="2.60.40.1180">
    <property type="entry name" value="Golgi alpha-mannosidase II"/>
    <property type="match status" value="1"/>
</dbReference>
<dbReference type="GO" id="GO:0005980">
    <property type="term" value="P:glycogen catabolic process"/>
    <property type="evidence" value="ECO:0007669"/>
    <property type="project" value="InterPro"/>
</dbReference>
<sequence length="701" mass="79709">MAVHTSDITLVPNDQLKPLDTIDGFQVRPGFFHSFGATIIPGGVSFTIQSHGASSCELLLFHRMAEEPFAALRFPDNYRIGFVYSMIVFGLDIEEFEYAFRLDGPYDEKKGLRFDKTKILLDPYARAVTGQSRWGVTNCCEHGYRARVVRNNFDWGLEKQPQIPMEDLVIYEAHVRGFTRDSSSDVCCPGTFQGLRDKIPYLKDLGINAVELMPVFEFDEMRDARLIDNNQLLDYWGYNSVCFFAPNTSYASSIEYNQEGRELKQLIKALHDNGIDVILDVVFNHTAEGNEYGPSFCFKGFDNNIYYMLTPDGYYYNFSGCGNTLNCNHPVVQQLILDCLRYWVTDYRVDGFRFDLASILGRNEDGSPMNQPPLLRSLAFDPILGTVKLIAEAWDAGGLYQVGSFPSWRRWAEWNGKYRDDMRRFLKGDAGLAETAAQRILGSPDLYDPASRGLSASVNFLTCHDGFTLNDLYSYNEKHNEANGWNNTDGSNDNNSWNCGVEGETDNPEVLKLRKRMMMNACAVLMTSRGTPMFLSGDEFGDTRFGNNNPYCQDNEISWLDWTLLETNRDLFDFFRYMIAFRQKHTVIRKDLKPAPGGFPCTSIHGLTPWLPDYTPESRTICIMYAGYDPEKQTEDIVYLAVNPYWRTLELTLPSLPAGKSWHIAVNTGDPAHLTFPDENMPEIKNTVLLGGRSVIIFTVQ</sequence>
<dbReference type="EMBL" id="QGDL01000015">
    <property type="protein sequence ID" value="PWJ23120.1"/>
    <property type="molecule type" value="Genomic_DNA"/>
</dbReference>
<dbReference type="SMART" id="SM00642">
    <property type="entry name" value="Aamy"/>
    <property type="match status" value="1"/>
</dbReference>
<dbReference type="PANTHER" id="PTHR43002">
    <property type="entry name" value="GLYCOGEN DEBRANCHING ENZYME"/>
    <property type="match status" value="1"/>
</dbReference>
<dbReference type="Pfam" id="PF02922">
    <property type="entry name" value="CBM_48"/>
    <property type="match status" value="1"/>
</dbReference>
<reference evidence="6 7" key="1">
    <citation type="submission" date="2018-05" db="EMBL/GenBank/DDBJ databases">
        <title>The Hungate 1000. A catalogue of reference genomes from the rumen microbiome.</title>
        <authorList>
            <person name="Kelly W."/>
        </authorList>
    </citation>
    <scope>NUCLEOTIDE SEQUENCE [LARGE SCALE GENOMIC DNA]</scope>
    <source>
        <strain evidence="6 7">NLAE-zl-C242</strain>
    </source>
</reference>
<organism evidence="6 7">
    <name type="scientific">Faecalicatena orotica</name>
    <dbReference type="NCBI Taxonomy" id="1544"/>
    <lineage>
        <taxon>Bacteria</taxon>
        <taxon>Bacillati</taxon>
        <taxon>Bacillota</taxon>
        <taxon>Clostridia</taxon>
        <taxon>Lachnospirales</taxon>
        <taxon>Lachnospiraceae</taxon>
        <taxon>Faecalicatena</taxon>
    </lineage>
</organism>
<evidence type="ECO:0000259" key="5">
    <source>
        <dbReference type="SMART" id="SM00642"/>
    </source>
</evidence>
<proteinExistence type="inferred from homology"/>
<protein>
    <submittedName>
        <fullName evidence="6">Glycogen operon protein</fullName>
    </submittedName>
</protein>
<dbReference type="SUPFAM" id="SSF51445">
    <property type="entry name" value="(Trans)glycosidases"/>
    <property type="match status" value="1"/>
</dbReference>
<keyword evidence="3" id="KW-0809">Transit peptide</keyword>
<dbReference type="InterPro" id="IPR006047">
    <property type="entry name" value="GH13_cat_dom"/>
</dbReference>